<evidence type="ECO:0000313" key="4">
    <source>
        <dbReference type="EMBL" id="SVP89706.1"/>
    </source>
</evidence>
<evidence type="ECO:0000313" key="3">
    <source>
        <dbReference type="EMBL" id="SVP88547.1"/>
    </source>
</evidence>
<dbReference type="GO" id="GO:0042274">
    <property type="term" value="P:ribosomal small subunit biogenesis"/>
    <property type="evidence" value="ECO:0007669"/>
    <property type="project" value="InterPro"/>
</dbReference>
<dbReference type="PANTHER" id="PTHR21531">
    <property type="entry name" value="LOW-TEMPERATURE VIABILITY PROTEIN LTV1-RELATED"/>
    <property type="match status" value="1"/>
</dbReference>
<dbReference type="EMBL" id="UIVT01000001">
    <property type="protein sequence ID" value="SVP88547.1"/>
    <property type="molecule type" value="Genomic_DNA"/>
</dbReference>
<dbReference type="VEuPathDB" id="PiroplasmaDB:TA21025"/>
<evidence type="ECO:0000256" key="1">
    <source>
        <dbReference type="ARBA" id="ARBA00009078"/>
    </source>
</evidence>
<dbReference type="GO" id="GO:0000056">
    <property type="term" value="P:ribosomal small subunit export from nucleus"/>
    <property type="evidence" value="ECO:0007669"/>
    <property type="project" value="TreeGrafter"/>
</dbReference>
<evidence type="ECO:0000256" key="2">
    <source>
        <dbReference type="SAM" id="Coils"/>
    </source>
</evidence>
<dbReference type="PANTHER" id="PTHR21531:SF0">
    <property type="entry name" value="PROTEIN LTV1 HOMOLOG"/>
    <property type="match status" value="1"/>
</dbReference>
<dbReference type="EMBL" id="UIVS01000001">
    <property type="protein sequence ID" value="SVP89706.1"/>
    <property type="molecule type" value="Genomic_DNA"/>
</dbReference>
<sequence>MVKEKKSVTFQLVSASNADNRSDKLPWQRTLVLKESQNDIWKNRNPSQVPKDLLKNLDPHDFGIHDNLNKTQKQLLIRNIYGNLDTFKKFDKPTKKQTKQKVAEDDLEGDCYFPKDGYDYEQHLATINPKYFIPAPKHTNDDPYVEISADFPDLNDSLEGKLDPEVGEVLEALESDNELEAIDDDFVSQAIGCEEDLDEDDLLWGNYTPMIPISILDNINNHEIIEDNEEISDDMIENPLERGYLKDFNHYNALDKDKMTILDPIIPKDKIYEILENDEHFNEISSESDFDDEYEYESSESDNWDVETVLTTYSNSTNHPKMILSRKIKVPNPAPLKDNSANKKLDIDTIQLPEVNTTRVKGESLEEKRERKLAVKRTKALIQEVKRNNKEILKEVRRKNAVTNSKGCYDITNGVKYLKL</sequence>
<evidence type="ECO:0008006" key="5">
    <source>
        <dbReference type="Google" id="ProtNLM"/>
    </source>
</evidence>
<gene>
    <name evidence="3" type="ORF">TAT_000040700</name>
    <name evidence="4" type="ORF">TAV_000040300</name>
</gene>
<name>A0A3B0MGA9_THEAN</name>
<organism evidence="3">
    <name type="scientific">Theileria annulata</name>
    <dbReference type="NCBI Taxonomy" id="5874"/>
    <lineage>
        <taxon>Eukaryota</taxon>
        <taxon>Sar</taxon>
        <taxon>Alveolata</taxon>
        <taxon>Apicomplexa</taxon>
        <taxon>Aconoidasida</taxon>
        <taxon>Piroplasmida</taxon>
        <taxon>Theileriidae</taxon>
        <taxon>Theileria</taxon>
    </lineage>
</organism>
<dbReference type="InterPro" id="IPR007307">
    <property type="entry name" value="Ltv1"/>
</dbReference>
<accession>A0A3B0MGA9</accession>
<dbReference type="AlphaFoldDB" id="A0A3B0MGA9"/>
<feature type="coiled-coil region" evidence="2">
    <location>
        <begin position="375"/>
        <end position="402"/>
    </location>
</feature>
<protein>
    <recommendedName>
        <fullName evidence="5">Protein LTV1 homolog</fullName>
    </recommendedName>
</protein>
<comment type="similarity">
    <text evidence="1">Belongs to the LTV1 family.</text>
</comment>
<dbReference type="GO" id="GO:0005634">
    <property type="term" value="C:nucleus"/>
    <property type="evidence" value="ECO:0007669"/>
    <property type="project" value="TreeGrafter"/>
</dbReference>
<keyword evidence="2" id="KW-0175">Coiled coil</keyword>
<reference evidence="3" key="1">
    <citation type="submission" date="2018-07" db="EMBL/GenBank/DDBJ databases">
        <authorList>
            <person name="Quirk P.G."/>
            <person name="Krulwich T.A."/>
        </authorList>
    </citation>
    <scope>NUCLEOTIDE SEQUENCE</scope>
    <source>
        <strain evidence="3">Anand</strain>
    </source>
</reference>
<proteinExistence type="inferred from homology"/>
<dbReference type="GO" id="GO:0030688">
    <property type="term" value="C:preribosome, small subunit precursor"/>
    <property type="evidence" value="ECO:0007669"/>
    <property type="project" value="TreeGrafter"/>
</dbReference>
<dbReference type="GO" id="GO:0005829">
    <property type="term" value="C:cytosol"/>
    <property type="evidence" value="ECO:0007669"/>
    <property type="project" value="TreeGrafter"/>
</dbReference>